<name>A0ACB7SJ36_HYAAI</name>
<evidence type="ECO:0000313" key="1">
    <source>
        <dbReference type="EMBL" id="KAH6933768.1"/>
    </source>
</evidence>
<sequence length="266" mass="30046">MLTAEERDEVHAQVREPISLFADDSRQSEEEHTTNKQCLHVFNFSEWSDSGENVAVTKGELSDYLSMESPSCPSEVLVSWKNKQQRYPKLARLAKKMSNSGDECKQRTEPSKSRAGPGRPGIVVSYVGPGRAGSQHFAVGLGRAFDKVSGPGMGSEIQLMHSSVPMYSSRRTQVNRRPFAPPPIFWGKGDEDLSDWLHLYERYGLALAWTYAEKADNLVFPLEDVARWWYIAALREHTLKNMEGLLQQQQQQQLGDTPQEYVLGIL</sequence>
<keyword evidence="2" id="KW-1185">Reference proteome</keyword>
<dbReference type="Proteomes" id="UP000821845">
    <property type="component" value="Chromosome 4"/>
</dbReference>
<accession>A0ACB7SJ36</accession>
<protein>
    <submittedName>
        <fullName evidence="1">Uncharacterized protein</fullName>
    </submittedName>
</protein>
<dbReference type="EMBL" id="CM023484">
    <property type="protein sequence ID" value="KAH6933768.1"/>
    <property type="molecule type" value="Genomic_DNA"/>
</dbReference>
<evidence type="ECO:0000313" key="2">
    <source>
        <dbReference type="Proteomes" id="UP000821845"/>
    </source>
</evidence>
<organism evidence="1 2">
    <name type="scientific">Hyalomma asiaticum</name>
    <name type="common">Tick</name>
    <dbReference type="NCBI Taxonomy" id="266040"/>
    <lineage>
        <taxon>Eukaryota</taxon>
        <taxon>Metazoa</taxon>
        <taxon>Ecdysozoa</taxon>
        <taxon>Arthropoda</taxon>
        <taxon>Chelicerata</taxon>
        <taxon>Arachnida</taxon>
        <taxon>Acari</taxon>
        <taxon>Parasitiformes</taxon>
        <taxon>Ixodida</taxon>
        <taxon>Ixodoidea</taxon>
        <taxon>Ixodidae</taxon>
        <taxon>Hyalomminae</taxon>
        <taxon>Hyalomma</taxon>
    </lineage>
</organism>
<proteinExistence type="predicted"/>
<comment type="caution">
    <text evidence="1">The sequence shown here is derived from an EMBL/GenBank/DDBJ whole genome shotgun (WGS) entry which is preliminary data.</text>
</comment>
<gene>
    <name evidence="1" type="ORF">HPB50_018213</name>
</gene>
<reference evidence="1" key="1">
    <citation type="submission" date="2020-05" db="EMBL/GenBank/DDBJ databases">
        <title>Large-scale comparative analyses of tick genomes elucidate their genetic diversity and vector capacities.</title>
        <authorList>
            <person name="Jia N."/>
            <person name="Wang J."/>
            <person name="Shi W."/>
            <person name="Du L."/>
            <person name="Sun Y."/>
            <person name="Zhan W."/>
            <person name="Jiang J."/>
            <person name="Wang Q."/>
            <person name="Zhang B."/>
            <person name="Ji P."/>
            <person name="Sakyi L.B."/>
            <person name="Cui X."/>
            <person name="Yuan T."/>
            <person name="Jiang B."/>
            <person name="Yang W."/>
            <person name="Lam T.T.-Y."/>
            <person name="Chang Q."/>
            <person name="Ding S."/>
            <person name="Wang X."/>
            <person name="Zhu J."/>
            <person name="Ruan X."/>
            <person name="Zhao L."/>
            <person name="Wei J."/>
            <person name="Que T."/>
            <person name="Du C."/>
            <person name="Cheng J."/>
            <person name="Dai P."/>
            <person name="Han X."/>
            <person name="Huang E."/>
            <person name="Gao Y."/>
            <person name="Liu J."/>
            <person name="Shao H."/>
            <person name="Ye R."/>
            <person name="Li L."/>
            <person name="Wei W."/>
            <person name="Wang X."/>
            <person name="Wang C."/>
            <person name="Yang T."/>
            <person name="Huo Q."/>
            <person name="Li W."/>
            <person name="Guo W."/>
            <person name="Chen H."/>
            <person name="Zhou L."/>
            <person name="Ni X."/>
            <person name="Tian J."/>
            <person name="Zhou Y."/>
            <person name="Sheng Y."/>
            <person name="Liu T."/>
            <person name="Pan Y."/>
            <person name="Xia L."/>
            <person name="Li J."/>
            <person name="Zhao F."/>
            <person name="Cao W."/>
        </authorList>
    </citation>
    <scope>NUCLEOTIDE SEQUENCE</scope>
    <source>
        <strain evidence="1">Hyas-2018</strain>
    </source>
</reference>